<dbReference type="OrthoDB" id="3433125at2759"/>
<evidence type="ECO:0000256" key="1">
    <source>
        <dbReference type="SAM" id="MobiDB-lite"/>
    </source>
</evidence>
<evidence type="ECO:0000313" key="2">
    <source>
        <dbReference type="EMBL" id="KAF3764293.1"/>
    </source>
</evidence>
<feature type="compositionally biased region" description="Basic residues" evidence="1">
    <location>
        <begin position="82"/>
        <end position="106"/>
    </location>
</feature>
<proteinExistence type="predicted"/>
<feature type="compositionally biased region" description="Basic and acidic residues" evidence="1">
    <location>
        <begin position="1"/>
        <end position="14"/>
    </location>
</feature>
<dbReference type="EMBL" id="MU032348">
    <property type="protein sequence ID" value="KAF3764293.1"/>
    <property type="molecule type" value="Genomic_DNA"/>
</dbReference>
<dbReference type="RefSeq" id="XP_040775254.1">
    <property type="nucleotide sequence ID" value="XM_040923458.1"/>
</dbReference>
<dbReference type="GeneID" id="63840587"/>
<protein>
    <submittedName>
        <fullName evidence="2">Uncharacterized protein</fullName>
    </submittedName>
</protein>
<gene>
    <name evidence="2" type="ORF">M406DRAFT_356508</name>
</gene>
<dbReference type="InterPro" id="IPR053221">
    <property type="entry name" value="Burnettramic_acid_biosynth"/>
</dbReference>
<keyword evidence="3" id="KW-1185">Reference proteome</keyword>
<evidence type="ECO:0000313" key="3">
    <source>
        <dbReference type="Proteomes" id="UP000803844"/>
    </source>
</evidence>
<feature type="compositionally biased region" description="Basic and acidic residues" evidence="1">
    <location>
        <begin position="64"/>
        <end position="81"/>
    </location>
</feature>
<organism evidence="2 3">
    <name type="scientific">Cryphonectria parasitica (strain ATCC 38755 / EP155)</name>
    <dbReference type="NCBI Taxonomy" id="660469"/>
    <lineage>
        <taxon>Eukaryota</taxon>
        <taxon>Fungi</taxon>
        <taxon>Dikarya</taxon>
        <taxon>Ascomycota</taxon>
        <taxon>Pezizomycotina</taxon>
        <taxon>Sordariomycetes</taxon>
        <taxon>Sordariomycetidae</taxon>
        <taxon>Diaporthales</taxon>
        <taxon>Cryphonectriaceae</taxon>
        <taxon>Cryphonectria-Endothia species complex</taxon>
        <taxon>Cryphonectria</taxon>
    </lineage>
</organism>
<accession>A0A9P4Y095</accession>
<comment type="caution">
    <text evidence="2">The sequence shown here is derived from an EMBL/GenBank/DDBJ whole genome shotgun (WGS) entry which is preliminary data.</text>
</comment>
<sequence length="153" mass="17419">MDRKAQASYEKDHQGSALAVPSHSRKGFSSRFSDPNHPAMSGGLISFVTGGAIDTGTRRKERRGAKEERRALKREYKDARRVARGRAPRGPRRRRGDRRQKGQRKGIIRKIMQQDVLYLLIVNLPSDVEVQQSVADLERMMSQEEASLHTSHR</sequence>
<name>A0A9P4Y095_CRYP1</name>
<dbReference type="Proteomes" id="UP000803844">
    <property type="component" value="Unassembled WGS sequence"/>
</dbReference>
<dbReference type="PANTHER" id="PTHR38887:SF1">
    <property type="entry name" value="RAS MODIFICATION PROTEIN ERF4"/>
    <property type="match status" value="1"/>
</dbReference>
<feature type="region of interest" description="Disordered" evidence="1">
    <location>
        <begin position="1"/>
        <end position="106"/>
    </location>
</feature>
<reference evidence="2" key="1">
    <citation type="journal article" date="2020" name="Phytopathology">
        <title>Genome sequence of the chestnut blight fungus Cryphonectria parasitica EP155: A fundamental resource for an archetypical invasive plant pathogen.</title>
        <authorList>
            <person name="Crouch J.A."/>
            <person name="Dawe A."/>
            <person name="Aerts A."/>
            <person name="Barry K."/>
            <person name="Churchill A.C.L."/>
            <person name="Grimwood J."/>
            <person name="Hillman B."/>
            <person name="Milgroom M.G."/>
            <person name="Pangilinan J."/>
            <person name="Smith M."/>
            <person name="Salamov A."/>
            <person name="Schmutz J."/>
            <person name="Yadav J."/>
            <person name="Grigoriev I.V."/>
            <person name="Nuss D."/>
        </authorList>
    </citation>
    <scope>NUCLEOTIDE SEQUENCE</scope>
    <source>
        <strain evidence="2">EP155</strain>
    </source>
</reference>
<dbReference type="PANTHER" id="PTHR38887">
    <property type="entry name" value="CHROMOSOME 21, WHOLE GENOME SHOTGUN SEQUENCE"/>
    <property type="match status" value="1"/>
</dbReference>
<dbReference type="AlphaFoldDB" id="A0A9P4Y095"/>